<evidence type="ECO:0000313" key="13">
    <source>
        <dbReference type="EMBL" id="KAK9841231.1"/>
    </source>
</evidence>
<evidence type="ECO:0000259" key="11">
    <source>
        <dbReference type="Pfam" id="PF14551"/>
    </source>
</evidence>
<evidence type="ECO:0000256" key="9">
    <source>
        <dbReference type="RuleBase" id="RU368061"/>
    </source>
</evidence>
<evidence type="ECO:0000256" key="4">
    <source>
        <dbReference type="ARBA" id="ARBA00022801"/>
    </source>
</evidence>
<dbReference type="PRINTS" id="PR01659">
    <property type="entry name" value="MCMPROTEIN3"/>
</dbReference>
<evidence type="ECO:0000256" key="1">
    <source>
        <dbReference type="ARBA" id="ARBA00004123"/>
    </source>
</evidence>
<dbReference type="InterPro" id="IPR001208">
    <property type="entry name" value="MCM_dom"/>
</dbReference>
<evidence type="ECO:0000259" key="12">
    <source>
        <dbReference type="Pfam" id="PF17207"/>
    </source>
</evidence>
<keyword evidence="4 9" id="KW-0378">Hydrolase</keyword>
<dbReference type="SMART" id="SM00350">
    <property type="entry name" value="MCM"/>
    <property type="match status" value="1"/>
</dbReference>
<dbReference type="InterPro" id="IPR012340">
    <property type="entry name" value="NA-bd_OB-fold"/>
</dbReference>
<comment type="subunit">
    <text evidence="9">Component of the MCM2-7 complex.</text>
</comment>
<dbReference type="Gene3D" id="2.40.50.140">
    <property type="entry name" value="Nucleic acid-binding proteins"/>
    <property type="match status" value="1"/>
</dbReference>
<evidence type="ECO:0000256" key="2">
    <source>
        <dbReference type="ARBA" id="ARBA00022705"/>
    </source>
</evidence>
<dbReference type="GO" id="GO:0042555">
    <property type="term" value="C:MCM complex"/>
    <property type="evidence" value="ECO:0007669"/>
    <property type="project" value="UniProtKB-UniRule"/>
</dbReference>
<dbReference type="GO" id="GO:0003697">
    <property type="term" value="F:single-stranded DNA binding"/>
    <property type="evidence" value="ECO:0007669"/>
    <property type="project" value="TreeGrafter"/>
</dbReference>
<evidence type="ECO:0000259" key="10">
    <source>
        <dbReference type="Pfam" id="PF00493"/>
    </source>
</evidence>
<name>A0AAW1S5A3_9CHLO</name>
<dbReference type="InterPro" id="IPR027417">
    <property type="entry name" value="P-loop_NTPase"/>
</dbReference>
<comment type="caution">
    <text evidence="13">The sequence shown here is derived from an EMBL/GenBank/DDBJ whole genome shotgun (WGS) entry which is preliminary data.</text>
</comment>
<evidence type="ECO:0000256" key="7">
    <source>
        <dbReference type="ARBA" id="ARBA00023242"/>
    </source>
</evidence>
<comment type="catalytic activity">
    <reaction evidence="8 9">
        <text>ATP + H2O = ADP + phosphate + H(+)</text>
        <dbReference type="Rhea" id="RHEA:13065"/>
        <dbReference type="ChEBI" id="CHEBI:15377"/>
        <dbReference type="ChEBI" id="CHEBI:15378"/>
        <dbReference type="ChEBI" id="CHEBI:30616"/>
        <dbReference type="ChEBI" id="CHEBI:43474"/>
        <dbReference type="ChEBI" id="CHEBI:456216"/>
        <dbReference type="EC" id="3.6.4.12"/>
    </reaction>
</comment>
<dbReference type="InterPro" id="IPR033762">
    <property type="entry name" value="MCM_OB"/>
</dbReference>
<sequence>MDQETEDRLQLRRDFGDFLSREIRDGVYRRKLSDVLHSKENKERSRYRLLVDVRDLQDYDVQLHRRLMQNPSECIDPFEDALNEYHRAQPDFEKQLAEGQKVRLGFQGEFGPHRISPRELTSDFIAKLVNVEGIVTKCSLVRPKMERSVHYCDATGQVISMEYRDVTSHTGLPTGAVYPTRDDTGHLLTTEYGLCRFRNHQVVTIQELPETAPAGQLPRSTTIILEDDLVDGCKPGDRVSTVGVYKAIPGKATGSISGVFRAVIVATAVRQLGVEAGSGAGEAFQDRDVEEAEKLAEREDVLDQLANSLAPSIFGHSWIKKGLILLLLGGPGAAASQWHSAPR</sequence>
<keyword evidence="9" id="KW-0238">DNA-binding</keyword>
<keyword evidence="2 9" id="KW-0235">DNA replication</keyword>
<dbReference type="SUPFAM" id="SSF50249">
    <property type="entry name" value="Nucleic acid-binding proteins"/>
    <property type="match status" value="1"/>
</dbReference>
<keyword evidence="5 9" id="KW-0347">Helicase</keyword>
<dbReference type="EMBL" id="JALJOS010000003">
    <property type="protein sequence ID" value="KAK9841231.1"/>
    <property type="molecule type" value="Genomic_DNA"/>
</dbReference>
<evidence type="ECO:0000256" key="8">
    <source>
        <dbReference type="ARBA" id="ARBA00047995"/>
    </source>
</evidence>
<keyword evidence="14" id="KW-1185">Reference proteome</keyword>
<dbReference type="AlphaFoldDB" id="A0AAW1S5A3"/>
<dbReference type="InterPro" id="IPR027925">
    <property type="entry name" value="MCM_N"/>
</dbReference>
<keyword evidence="6 9" id="KW-0067">ATP-binding</keyword>
<dbReference type="GO" id="GO:0000727">
    <property type="term" value="P:double-strand break repair via break-induced replication"/>
    <property type="evidence" value="ECO:0007669"/>
    <property type="project" value="TreeGrafter"/>
</dbReference>
<comment type="function">
    <text evidence="9">Acts as component of the MCM2-7 complex (MCM complex) which is the replicative helicase essential for 'once per cell cycle' DNA replication initiation and elongation in eukaryotic cells. The active ATPase sites in the MCM2-7 ring are formed through the interaction surfaces of two neighboring subunits such that a critical structure of a conserved arginine finger motif is provided in trans relative to the ATP-binding site of the Walker A box of the adjacent subunit. The six ATPase active sites, however, are likely to contribute differentially to the complex helicase activity.</text>
</comment>
<evidence type="ECO:0000256" key="3">
    <source>
        <dbReference type="ARBA" id="ARBA00022741"/>
    </source>
</evidence>
<dbReference type="GO" id="GO:0006271">
    <property type="term" value="P:DNA strand elongation involved in DNA replication"/>
    <property type="evidence" value="ECO:0007669"/>
    <property type="project" value="TreeGrafter"/>
</dbReference>
<keyword evidence="3 9" id="KW-0547">Nucleotide-binding</keyword>
<dbReference type="Pfam" id="PF17207">
    <property type="entry name" value="MCM_OB"/>
    <property type="match status" value="1"/>
</dbReference>
<dbReference type="Pfam" id="PF00493">
    <property type="entry name" value="MCM"/>
    <property type="match status" value="1"/>
</dbReference>
<dbReference type="PANTHER" id="PTHR11630">
    <property type="entry name" value="DNA REPLICATION LICENSING FACTOR MCM FAMILY MEMBER"/>
    <property type="match status" value="1"/>
</dbReference>
<dbReference type="Proteomes" id="UP001438707">
    <property type="component" value="Unassembled WGS sequence"/>
</dbReference>
<dbReference type="Gene3D" id="3.30.1640.10">
    <property type="entry name" value="mini-chromosome maintenance (MCM) complex, chain A, domain 1"/>
    <property type="match status" value="1"/>
</dbReference>
<evidence type="ECO:0000256" key="6">
    <source>
        <dbReference type="ARBA" id="ARBA00022840"/>
    </source>
</evidence>
<keyword evidence="7 9" id="KW-0539">Nucleus</keyword>
<evidence type="ECO:0000313" key="14">
    <source>
        <dbReference type="Proteomes" id="UP001438707"/>
    </source>
</evidence>
<dbReference type="Gene3D" id="2.20.28.10">
    <property type="match status" value="1"/>
</dbReference>
<feature type="domain" description="MCM C-terminal AAA(+) ATPase" evidence="10">
    <location>
        <begin position="289"/>
        <end position="333"/>
    </location>
</feature>
<feature type="domain" description="MCM OB" evidence="12">
    <location>
        <begin position="118"/>
        <end position="249"/>
    </location>
</feature>
<accession>A0AAW1S5A3</accession>
<dbReference type="InterPro" id="IPR008046">
    <property type="entry name" value="Mcm3"/>
</dbReference>
<comment type="similarity">
    <text evidence="9">Belongs to the MCM family.</text>
</comment>
<dbReference type="GO" id="GO:1902975">
    <property type="term" value="P:mitotic DNA replication initiation"/>
    <property type="evidence" value="ECO:0007669"/>
    <property type="project" value="TreeGrafter"/>
</dbReference>
<reference evidence="13 14" key="1">
    <citation type="journal article" date="2024" name="Nat. Commun.">
        <title>Phylogenomics reveals the evolutionary origins of lichenization in chlorophyte algae.</title>
        <authorList>
            <person name="Puginier C."/>
            <person name="Libourel C."/>
            <person name="Otte J."/>
            <person name="Skaloud P."/>
            <person name="Haon M."/>
            <person name="Grisel S."/>
            <person name="Petersen M."/>
            <person name="Berrin J.G."/>
            <person name="Delaux P.M."/>
            <person name="Dal Grande F."/>
            <person name="Keller J."/>
        </authorList>
    </citation>
    <scope>NUCLEOTIDE SEQUENCE [LARGE SCALE GENOMIC DNA]</scope>
    <source>
        <strain evidence="13 14">SAG 2145</strain>
    </source>
</reference>
<dbReference type="GO" id="GO:0017116">
    <property type="term" value="F:single-stranded DNA helicase activity"/>
    <property type="evidence" value="ECO:0007669"/>
    <property type="project" value="TreeGrafter"/>
</dbReference>
<feature type="domain" description="MCM N-terminal" evidence="11">
    <location>
        <begin position="12"/>
        <end position="106"/>
    </location>
</feature>
<dbReference type="GO" id="GO:0016787">
    <property type="term" value="F:hydrolase activity"/>
    <property type="evidence" value="ECO:0007669"/>
    <property type="project" value="UniProtKB-KW"/>
</dbReference>
<organism evidence="13 14">
    <name type="scientific">Apatococcus lobatus</name>
    <dbReference type="NCBI Taxonomy" id="904363"/>
    <lineage>
        <taxon>Eukaryota</taxon>
        <taxon>Viridiplantae</taxon>
        <taxon>Chlorophyta</taxon>
        <taxon>core chlorophytes</taxon>
        <taxon>Trebouxiophyceae</taxon>
        <taxon>Chlorellales</taxon>
        <taxon>Chlorellaceae</taxon>
        <taxon>Apatococcus</taxon>
    </lineage>
</organism>
<dbReference type="Gene3D" id="3.40.50.300">
    <property type="entry name" value="P-loop containing nucleotide triphosphate hydrolases"/>
    <property type="match status" value="1"/>
</dbReference>
<dbReference type="Pfam" id="PF14551">
    <property type="entry name" value="MCM_N"/>
    <property type="match status" value="1"/>
</dbReference>
<dbReference type="EC" id="3.6.4.12" evidence="9"/>
<gene>
    <name evidence="13" type="ORF">WJX74_002282</name>
</gene>
<dbReference type="InterPro" id="IPR031327">
    <property type="entry name" value="MCM"/>
</dbReference>
<dbReference type="GO" id="GO:0005634">
    <property type="term" value="C:nucleus"/>
    <property type="evidence" value="ECO:0007669"/>
    <property type="project" value="UniProtKB-SubCell"/>
</dbReference>
<protein>
    <recommendedName>
        <fullName evidence="9">DNA replication licensing factor MCM3</fullName>
        <ecNumber evidence="9">3.6.4.12</ecNumber>
    </recommendedName>
</protein>
<proteinExistence type="inferred from homology"/>
<dbReference type="GO" id="GO:0005524">
    <property type="term" value="F:ATP binding"/>
    <property type="evidence" value="ECO:0007669"/>
    <property type="project" value="UniProtKB-UniRule"/>
</dbReference>
<evidence type="ECO:0000256" key="5">
    <source>
        <dbReference type="ARBA" id="ARBA00022806"/>
    </source>
</evidence>
<dbReference type="PANTHER" id="PTHR11630:SF46">
    <property type="entry name" value="DNA REPLICATION LICENSING FACTOR MCM3-RELATED"/>
    <property type="match status" value="1"/>
</dbReference>
<comment type="subcellular location">
    <subcellularLocation>
        <location evidence="1 9">Nucleus</location>
    </subcellularLocation>
</comment>